<sequence>MTRGGGRTLGGAPRTRQRGPAAPARRIPTCPPSARASSVRALCPTWSPSGTSSTPGSAAAGATPGPSRRSTASA</sequence>
<organism evidence="2">
    <name type="scientific">Menopon gallinae</name>
    <name type="common">poultry shaft louse</name>
    <dbReference type="NCBI Taxonomy" id="328185"/>
    <lineage>
        <taxon>Eukaryota</taxon>
        <taxon>Metazoa</taxon>
        <taxon>Ecdysozoa</taxon>
        <taxon>Arthropoda</taxon>
        <taxon>Hexapoda</taxon>
        <taxon>Insecta</taxon>
        <taxon>Pterygota</taxon>
        <taxon>Neoptera</taxon>
        <taxon>Paraneoptera</taxon>
        <taxon>Psocodea</taxon>
        <taxon>Troctomorpha</taxon>
        <taxon>Phthiraptera</taxon>
        <taxon>Amblycera</taxon>
        <taxon>Menoponidae</taxon>
        <taxon>Menopon</taxon>
    </lineage>
</organism>
<feature type="region of interest" description="Disordered" evidence="1">
    <location>
        <begin position="1"/>
        <end position="74"/>
    </location>
</feature>
<reference evidence="2" key="1">
    <citation type="journal article" date="2024" name="Gigascience">
        <title>Chromosome-level genome of the poultry shaft louse Menopon gallinae provides insight into the host-switching and adaptive evolution of parasitic lice.</title>
        <authorList>
            <person name="Xu Y."/>
            <person name="Ma L."/>
            <person name="Liu S."/>
            <person name="Liang Y."/>
            <person name="Liu Q."/>
            <person name="He Z."/>
            <person name="Tian L."/>
            <person name="Duan Y."/>
            <person name="Cai W."/>
            <person name="Li H."/>
            <person name="Song F."/>
        </authorList>
    </citation>
    <scope>NUCLEOTIDE SEQUENCE</scope>
    <source>
        <strain evidence="2">Cailab_2023a</strain>
    </source>
</reference>
<evidence type="ECO:0000256" key="1">
    <source>
        <dbReference type="SAM" id="MobiDB-lite"/>
    </source>
</evidence>
<name>A0AAW2I0T6_9NEOP</name>
<feature type="compositionally biased region" description="Low complexity" evidence="1">
    <location>
        <begin position="47"/>
        <end position="67"/>
    </location>
</feature>
<comment type="caution">
    <text evidence="2">The sequence shown here is derived from an EMBL/GenBank/DDBJ whole genome shotgun (WGS) entry which is preliminary data.</text>
</comment>
<gene>
    <name evidence="2" type="ORF">PYX00_003375</name>
</gene>
<proteinExistence type="predicted"/>
<dbReference type="EMBL" id="JARGDH010000002">
    <property type="protein sequence ID" value="KAL0275558.1"/>
    <property type="molecule type" value="Genomic_DNA"/>
</dbReference>
<dbReference type="AlphaFoldDB" id="A0AAW2I0T6"/>
<accession>A0AAW2I0T6</accession>
<evidence type="ECO:0000313" key="2">
    <source>
        <dbReference type="EMBL" id="KAL0275558.1"/>
    </source>
</evidence>
<protein>
    <submittedName>
        <fullName evidence="2">Uncharacterized protein</fullName>
    </submittedName>
</protein>